<dbReference type="OrthoDB" id="2427080at2759"/>
<gene>
    <name evidence="2" type="ORF">DERYTH_LOCUS2973</name>
</gene>
<sequence length="672" mass="78082">MCKKVDVTPVESDISKHSNISEHSNDVPKSKKPRKSNKTKDKDIFVYRQINELDNLQSKTCTKYKQNHSPSMESHSQYTHAKNQTSQVYGSLNYCVSAKSSSFTANNYAKHSSNQSHHLHSDEDESSEDEIFSSLDLTISPTKDGFFFQDETYLVWWLEIHKDILLQALNSIFSSPSVTSIASSDTSHLAKILSEQSQILFLRTQMPTKRTCSSLIRSIIPNMISTHSDWNEISSKLRQAFENFCSTYNDDVAKLANHLIRKKRQKLKKKNPDYTSTVLNCVKELDYITIDIKFPAVSYFQYANQLELKEEQESFNYNNQQFEFNAQPDNKQQSYRNNNTKDYNNQYTNNNSLDNEFEDSLDNINDIELDWESDDGLSYSELNSIDNENDNINSYSSDNEYKPIDNIPKIFDGTKSDLNWNHDSPFCSFENFTNIAIFIWSTKYMILQILLNPKFEKKHLTTNLQYLKRQHEQLPLMKIYSHIIPINTKNTPSISKNSTRVYYFSLIEHIQRILKNPSISSHLYFGPGILSKSCKELWEGDLWAKSPLFGQSNLITIQGLFNCGNFIKYCLVNKTIEVGRIRSFVTVDKKMMTRIQRLFSYKQIPQYLHSKQHISYLPKEQYLVEESELFIIDPSSLICYFNVWLQDQPSPPIVDFLSTKYYIIIITGGGFT</sequence>
<feature type="compositionally biased region" description="Basic and acidic residues" evidence="1">
    <location>
        <begin position="13"/>
        <end position="29"/>
    </location>
</feature>
<evidence type="ECO:0000256" key="1">
    <source>
        <dbReference type="SAM" id="MobiDB-lite"/>
    </source>
</evidence>
<feature type="region of interest" description="Disordered" evidence="1">
    <location>
        <begin position="324"/>
        <end position="354"/>
    </location>
</feature>
<accession>A0A9N9F1R9</accession>
<name>A0A9N9F1R9_9GLOM</name>
<organism evidence="2 3">
    <name type="scientific">Dentiscutata erythropus</name>
    <dbReference type="NCBI Taxonomy" id="1348616"/>
    <lineage>
        <taxon>Eukaryota</taxon>
        <taxon>Fungi</taxon>
        <taxon>Fungi incertae sedis</taxon>
        <taxon>Mucoromycota</taxon>
        <taxon>Glomeromycotina</taxon>
        <taxon>Glomeromycetes</taxon>
        <taxon>Diversisporales</taxon>
        <taxon>Gigasporaceae</taxon>
        <taxon>Dentiscutata</taxon>
    </lineage>
</organism>
<proteinExistence type="predicted"/>
<dbReference type="AlphaFoldDB" id="A0A9N9F1R9"/>
<keyword evidence="3" id="KW-1185">Reference proteome</keyword>
<evidence type="ECO:0000313" key="2">
    <source>
        <dbReference type="EMBL" id="CAG8502492.1"/>
    </source>
</evidence>
<reference evidence="2" key="1">
    <citation type="submission" date="2021-06" db="EMBL/GenBank/DDBJ databases">
        <authorList>
            <person name="Kallberg Y."/>
            <person name="Tangrot J."/>
            <person name="Rosling A."/>
        </authorList>
    </citation>
    <scope>NUCLEOTIDE SEQUENCE</scope>
    <source>
        <strain evidence="2">MA453B</strain>
    </source>
</reference>
<protein>
    <submittedName>
        <fullName evidence="2">3096_t:CDS:1</fullName>
    </submittedName>
</protein>
<dbReference type="Proteomes" id="UP000789405">
    <property type="component" value="Unassembled WGS sequence"/>
</dbReference>
<comment type="caution">
    <text evidence="2">The sequence shown here is derived from an EMBL/GenBank/DDBJ whole genome shotgun (WGS) entry which is preliminary data.</text>
</comment>
<feature type="region of interest" description="Disordered" evidence="1">
    <location>
        <begin position="1"/>
        <end position="43"/>
    </location>
</feature>
<evidence type="ECO:0000313" key="3">
    <source>
        <dbReference type="Proteomes" id="UP000789405"/>
    </source>
</evidence>
<dbReference type="EMBL" id="CAJVPY010000994">
    <property type="protein sequence ID" value="CAG8502492.1"/>
    <property type="molecule type" value="Genomic_DNA"/>
</dbReference>